<feature type="compositionally biased region" description="Basic and acidic residues" evidence="1">
    <location>
        <begin position="152"/>
        <end position="162"/>
    </location>
</feature>
<evidence type="ECO:0000313" key="3">
    <source>
        <dbReference type="Proteomes" id="UP000756346"/>
    </source>
</evidence>
<keyword evidence="3" id="KW-1185">Reference proteome</keyword>
<evidence type="ECO:0000313" key="2">
    <source>
        <dbReference type="EMBL" id="KAH7025255.1"/>
    </source>
</evidence>
<dbReference type="Proteomes" id="UP000756346">
    <property type="component" value="Unassembled WGS sequence"/>
</dbReference>
<feature type="compositionally biased region" description="Basic and acidic residues" evidence="1">
    <location>
        <begin position="45"/>
        <end position="56"/>
    </location>
</feature>
<organism evidence="2 3">
    <name type="scientific">Microdochium trichocladiopsis</name>
    <dbReference type="NCBI Taxonomy" id="1682393"/>
    <lineage>
        <taxon>Eukaryota</taxon>
        <taxon>Fungi</taxon>
        <taxon>Dikarya</taxon>
        <taxon>Ascomycota</taxon>
        <taxon>Pezizomycotina</taxon>
        <taxon>Sordariomycetes</taxon>
        <taxon>Xylariomycetidae</taxon>
        <taxon>Xylariales</taxon>
        <taxon>Microdochiaceae</taxon>
        <taxon>Microdochium</taxon>
    </lineage>
</organism>
<feature type="compositionally biased region" description="Polar residues" evidence="1">
    <location>
        <begin position="57"/>
        <end position="87"/>
    </location>
</feature>
<feature type="region of interest" description="Disordered" evidence="1">
    <location>
        <begin position="1"/>
        <end position="185"/>
    </location>
</feature>
<dbReference type="GeneID" id="70188957"/>
<feature type="compositionally biased region" description="Polar residues" evidence="1">
    <location>
        <begin position="19"/>
        <end position="31"/>
    </location>
</feature>
<dbReference type="RefSeq" id="XP_046008803.1">
    <property type="nucleotide sequence ID" value="XM_046159411.1"/>
</dbReference>
<proteinExistence type="predicted"/>
<feature type="compositionally biased region" description="Basic and acidic residues" evidence="1">
    <location>
        <begin position="175"/>
        <end position="185"/>
    </location>
</feature>
<accession>A0A9P9BM94</accession>
<protein>
    <submittedName>
        <fullName evidence="2">Uncharacterized protein</fullName>
    </submittedName>
</protein>
<evidence type="ECO:0000256" key="1">
    <source>
        <dbReference type="SAM" id="MobiDB-lite"/>
    </source>
</evidence>
<dbReference type="EMBL" id="JAGTJQ010000009">
    <property type="protein sequence ID" value="KAH7025255.1"/>
    <property type="molecule type" value="Genomic_DNA"/>
</dbReference>
<name>A0A9P9BM94_9PEZI</name>
<gene>
    <name evidence="2" type="ORF">B0I36DRAFT_367120</name>
</gene>
<reference evidence="2" key="1">
    <citation type="journal article" date="2021" name="Nat. Commun.">
        <title>Genetic determinants of endophytism in the Arabidopsis root mycobiome.</title>
        <authorList>
            <person name="Mesny F."/>
            <person name="Miyauchi S."/>
            <person name="Thiergart T."/>
            <person name="Pickel B."/>
            <person name="Atanasova L."/>
            <person name="Karlsson M."/>
            <person name="Huettel B."/>
            <person name="Barry K.W."/>
            <person name="Haridas S."/>
            <person name="Chen C."/>
            <person name="Bauer D."/>
            <person name="Andreopoulos W."/>
            <person name="Pangilinan J."/>
            <person name="LaButti K."/>
            <person name="Riley R."/>
            <person name="Lipzen A."/>
            <person name="Clum A."/>
            <person name="Drula E."/>
            <person name="Henrissat B."/>
            <person name="Kohler A."/>
            <person name="Grigoriev I.V."/>
            <person name="Martin F.M."/>
            <person name="Hacquard S."/>
        </authorList>
    </citation>
    <scope>NUCLEOTIDE SEQUENCE</scope>
    <source>
        <strain evidence="2">MPI-CAGE-CH-0230</strain>
    </source>
</reference>
<sequence>MALQAAVATPATDCGRAGTATTADPLNSGSDPQRPDDNDLLSTVADEHRGRAHESSDTQSGPDAATSSDATLVSRGNQHHSATTATGRFNLRSKREHADVAADSPAKQTEGGHSGKASRSRPKQKKRKSQTRMRDHTVESMARLAGAKSTKRVPESIDEKTMHSQYFRTQPAGTMDHEIDAFSEL</sequence>
<dbReference type="AlphaFoldDB" id="A0A9P9BM94"/>
<feature type="compositionally biased region" description="Basic residues" evidence="1">
    <location>
        <begin position="116"/>
        <end position="131"/>
    </location>
</feature>
<feature type="compositionally biased region" description="Polar residues" evidence="1">
    <location>
        <begin position="163"/>
        <end position="172"/>
    </location>
</feature>
<comment type="caution">
    <text evidence="2">The sequence shown here is derived from an EMBL/GenBank/DDBJ whole genome shotgun (WGS) entry which is preliminary data.</text>
</comment>